<dbReference type="InterPro" id="IPR001279">
    <property type="entry name" value="Metallo-B-lactamas"/>
</dbReference>
<evidence type="ECO:0000313" key="2">
    <source>
        <dbReference type="EMBL" id="SFB03430.1"/>
    </source>
</evidence>
<dbReference type="Gene3D" id="3.60.15.10">
    <property type="entry name" value="Ribonuclease Z/Hydroxyacylglutathione hydrolase-like"/>
    <property type="match status" value="1"/>
</dbReference>
<dbReference type="PANTHER" id="PTHR47619:SF1">
    <property type="entry name" value="EXODEOXYRIBONUCLEASE WALJ"/>
    <property type="match status" value="1"/>
</dbReference>
<protein>
    <submittedName>
        <fullName evidence="2">Phosphoribosyl 1,2-cyclic phosphodiesterase</fullName>
    </submittedName>
</protein>
<dbReference type="PANTHER" id="PTHR47619">
    <property type="entry name" value="METALLO-HYDROLASE YYCJ-RELATED"/>
    <property type="match status" value="1"/>
</dbReference>
<dbReference type="Pfam" id="PF12706">
    <property type="entry name" value="Lactamase_B_2"/>
    <property type="match status" value="1"/>
</dbReference>
<dbReference type="SUPFAM" id="SSF56281">
    <property type="entry name" value="Metallo-hydrolase/oxidoreductase"/>
    <property type="match status" value="1"/>
</dbReference>
<dbReference type="SMART" id="SM00849">
    <property type="entry name" value="Lactamase_B"/>
    <property type="match status" value="1"/>
</dbReference>
<evidence type="ECO:0000313" key="3">
    <source>
        <dbReference type="Proteomes" id="UP000198838"/>
    </source>
</evidence>
<feature type="domain" description="Metallo-beta-lactamase" evidence="1">
    <location>
        <begin position="11"/>
        <end position="191"/>
    </location>
</feature>
<dbReference type="EMBL" id="FOJY01000007">
    <property type="protein sequence ID" value="SFB03430.1"/>
    <property type="molecule type" value="Genomic_DNA"/>
</dbReference>
<reference evidence="2 3" key="1">
    <citation type="submission" date="2016-10" db="EMBL/GenBank/DDBJ databases">
        <authorList>
            <person name="de Groot N.N."/>
        </authorList>
    </citation>
    <scope>NUCLEOTIDE SEQUENCE [LARGE SCALE GENOMIC DNA]</scope>
    <source>
        <strain evidence="2 3">DSM 5522</strain>
    </source>
</reference>
<dbReference type="AlphaFoldDB" id="A0A1I0XT43"/>
<dbReference type="InterPro" id="IPR036866">
    <property type="entry name" value="RibonucZ/Hydroxyglut_hydro"/>
</dbReference>
<dbReference type="Proteomes" id="UP000198838">
    <property type="component" value="Unassembled WGS sequence"/>
</dbReference>
<dbReference type="OrthoDB" id="9781189at2"/>
<sequence length="265" mass="29399">MRMLSIASGSSGNCIYLGDDNTHIIVDAGLSGKKIEAGLNTIGLTTKDLNGILITHEHSDHIGGLGVISRKYNIPIYLTKKTAQAISNIKSVGKIDENLYNYVEKDKSFYIDSLKINPVKISHDAADPVAYTVESKDKKAGVMTDLGYFDEYIVDKISGLDVLLLEANHDLNMLMVGSYPYYLKKRISGDKGHLSNENSGRLLSKVLHDNMKKILLGHLSKENNYAQLAYETVRLEIKMGDNPYSDKDFPIEIADRTRPSAVINF</sequence>
<proteinExistence type="predicted"/>
<gene>
    <name evidence="2" type="ORF">SAMN05216249_10792</name>
</gene>
<organism evidence="2 3">
    <name type="scientific">Acetitomaculum ruminis DSM 5522</name>
    <dbReference type="NCBI Taxonomy" id="1120918"/>
    <lineage>
        <taxon>Bacteria</taxon>
        <taxon>Bacillati</taxon>
        <taxon>Bacillota</taxon>
        <taxon>Clostridia</taxon>
        <taxon>Lachnospirales</taxon>
        <taxon>Lachnospiraceae</taxon>
        <taxon>Acetitomaculum</taxon>
    </lineage>
</organism>
<dbReference type="InterPro" id="IPR052533">
    <property type="entry name" value="WalJ/YycJ-like"/>
</dbReference>
<keyword evidence="3" id="KW-1185">Reference proteome</keyword>
<name>A0A1I0XT43_9FIRM</name>
<accession>A0A1I0XT43</accession>
<evidence type="ECO:0000259" key="1">
    <source>
        <dbReference type="SMART" id="SM00849"/>
    </source>
</evidence>
<dbReference type="STRING" id="1120918.SAMN05216249_10792"/>
<dbReference type="RefSeq" id="WP_092871795.1">
    <property type="nucleotide sequence ID" value="NZ_FOJY01000007.1"/>
</dbReference>